<evidence type="ECO:0000313" key="2">
    <source>
        <dbReference type="Proteomes" id="UP000245626"/>
    </source>
</evidence>
<proteinExistence type="predicted"/>
<evidence type="ECO:0000313" key="1">
    <source>
        <dbReference type="EMBL" id="PWN49026.1"/>
    </source>
</evidence>
<keyword evidence="2" id="KW-1185">Reference proteome</keyword>
<protein>
    <submittedName>
        <fullName evidence="1">Gpi16 subunit, GPI transamidase component</fullName>
    </submittedName>
</protein>
<gene>
    <name evidence="1" type="ORF">IE53DRAFT_411911</name>
</gene>
<dbReference type="Proteomes" id="UP000245626">
    <property type="component" value="Unassembled WGS sequence"/>
</dbReference>
<dbReference type="EMBL" id="KZ820107">
    <property type="protein sequence ID" value="PWN49026.1"/>
    <property type="molecule type" value="Genomic_DNA"/>
</dbReference>
<name>A0ACD0NTA2_9BASI</name>
<sequence length="745" mass="84404">MSKGMKKSLLLLPLPIFLIFSLLLPPPTIASLQDEVQHHHPHQLEESFSESLLLRPLPDGRLQSSFHFTIHSNSNSTSHFNLLPRPLVQLVQHSRASEVHLSLNAGRWRYESWGDPVRSFRVEDHGQDGEWTDQELGEDSIASGAELWAILDVEGGEKATSADRRRRNSSSSRTGLAVDDEEGPFTIPSKVYHDWKSLTSSLAGLFCASLDALDQRTTVQPFRAFRRKSLASVPRIDGEGRRRQPERLLHAFLPSESICTENLTPFLKLLPCKGSAGLASLLDPHSLFQAAFHGMAVHVLKKTAPSGAEGGYEVTMSFQAVFSPAVTRDISRRDWSIRSLFGKPLAKSCPLAKESTIRVMRPEEADPGDGGAKATAQEAEETDSKHRHQVEPLPALPPWLETRSKIGSREDASSRIKRDQGEDEDEDEDAADSEWEERNQMIQLEWRQQVERSPDLVYDAKRLSAYNGSLDIQMTWPEELNFEYPKSVRPPPLTASRILTGHGQERGKIHLTLRNNLLTEDQRVIYFEQLPWFVKPYLHTLRVEVRADEFDEEEDGLVRFKDDLTSPVLEKLEYQPSVPRQRPLEIEAEIRLPASSEVHLWMDYDNEFLRYAEHPPDAHRGFDIPPAIVFPLEEPLSRSAKGKTLHPDRPIRARLGLAAGSKGRRKNDHGTQIQKATMKRKASDHDHHVTRGRIKRIYTLPRLVQLATPDFSFCYMAIIFSSTVIALIFGSVLNGMVRRFTDIYI</sequence>
<accession>A0ACD0NTA2</accession>
<reference evidence="1 2" key="1">
    <citation type="journal article" date="2018" name="Mol. Biol. Evol.">
        <title>Broad Genomic Sampling Reveals a Smut Pathogenic Ancestry of the Fungal Clade Ustilaginomycotina.</title>
        <authorList>
            <person name="Kijpornyongpan T."/>
            <person name="Mondo S.J."/>
            <person name="Barry K."/>
            <person name="Sandor L."/>
            <person name="Lee J."/>
            <person name="Lipzen A."/>
            <person name="Pangilinan J."/>
            <person name="LaButti K."/>
            <person name="Hainaut M."/>
            <person name="Henrissat B."/>
            <person name="Grigoriev I.V."/>
            <person name="Spatafora J.W."/>
            <person name="Aime M.C."/>
        </authorList>
    </citation>
    <scope>NUCLEOTIDE SEQUENCE [LARGE SCALE GENOMIC DNA]</scope>
    <source>
        <strain evidence="1 2">SA 807</strain>
    </source>
</reference>
<organism evidence="1 2">
    <name type="scientific">Violaceomyces palustris</name>
    <dbReference type="NCBI Taxonomy" id="1673888"/>
    <lineage>
        <taxon>Eukaryota</taxon>
        <taxon>Fungi</taxon>
        <taxon>Dikarya</taxon>
        <taxon>Basidiomycota</taxon>
        <taxon>Ustilaginomycotina</taxon>
        <taxon>Ustilaginomycetes</taxon>
        <taxon>Violaceomycetales</taxon>
        <taxon>Violaceomycetaceae</taxon>
        <taxon>Violaceomyces</taxon>
    </lineage>
</organism>